<evidence type="ECO:0000313" key="3">
    <source>
        <dbReference type="Proteomes" id="UP000601789"/>
    </source>
</evidence>
<feature type="domain" description="N-acetyltransferase" evidence="1">
    <location>
        <begin position="40"/>
        <end position="180"/>
    </location>
</feature>
<evidence type="ECO:0000313" key="2">
    <source>
        <dbReference type="EMBL" id="MBI1620657.1"/>
    </source>
</evidence>
<dbReference type="Pfam" id="PF00583">
    <property type="entry name" value="Acetyltransf_1"/>
    <property type="match status" value="1"/>
</dbReference>
<name>A0ABS0SDV5_9HYPH</name>
<sequence length="180" mass="20930">MTNEFGERAGPLLARITHLEMLSPPAHRVQMPMGPRLAVFRVRDMPPSFYRYLYREIGKAHHWMLRREDPDEHLSDIINAETAEIHVLYVDGCPAGFFELDFSSLPSQTEIIYFGLTPHYQGRGLSKFFLSEAIFAAWSHNPERLVIHTNTLDSPRALQLYQRMGFIPFAWSQEEVEPWL</sequence>
<organism evidence="2 3">
    <name type="scientific">Aquamicrobium zhengzhouense</name>
    <dbReference type="NCBI Taxonomy" id="2781738"/>
    <lineage>
        <taxon>Bacteria</taxon>
        <taxon>Pseudomonadati</taxon>
        <taxon>Pseudomonadota</taxon>
        <taxon>Alphaproteobacteria</taxon>
        <taxon>Hyphomicrobiales</taxon>
        <taxon>Phyllobacteriaceae</taxon>
        <taxon>Aquamicrobium</taxon>
    </lineage>
</organism>
<dbReference type="RefSeq" id="WP_198476069.1">
    <property type="nucleotide sequence ID" value="NZ_JADGMQ010000004.1"/>
</dbReference>
<keyword evidence="3" id="KW-1185">Reference proteome</keyword>
<dbReference type="PROSITE" id="PS51186">
    <property type="entry name" value="GNAT"/>
    <property type="match status" value="1"/>
</dbReference>
<reference evidence="2 3" key="1">
    <citation type="submission" date="2020-10" db="EMBL/GenBank/DDBJ databases">
        <title>Aquamicrobium zhengzhouensis sp. nov., a exopolysaccharide producing bacterium isolated from farmland soil.</title>
        <authorList>
            <person name="Wang X."/>
        </authorList>
    </citation>
    <scope>NUCLEOTIDE SEQUENCE [LARGE SCALE GENOMIC DNA]</scope>
    <source>
        <strain evidence="3">cd-1</strain>
    </source>
</reference>
<accession>A0ABS0SDV5</accession>
<dbReference type="InterPro" id="IPR000182">
    <property type="entry name" value="GNAT_dom"/>
</dbReference>
<dbReference type="InterPro" id="IPR016181">
    <property type="entry name" value="Acyl_CoA_acyltransferase"/>
</dbReference>
<gene>
    <name evidence="2" type="ORF">IOD40_08275</name>
</gene>
<comment type="caution">
    <text evidence="2">The sequence shown here is derived from an EMBL/GenBank/DDBJ whole genome shotgun (WGS) entry which is preliminary data.</text>
</comment>
<proteinExistence type="predicted"/>
<protein>
    <submittedName>
        <fullName evidence="2">GNAT family N-acetyltransferase</fullName>
    </submittedName>
</protein>
<dbReference type="CDD" id="cd04301">
    <property type="entry name" value="NAT_SF"/>
    <property type="match status" value="1"/>
</dbReference>
<dbReference type="Proteomes" id="UP000601789">
    <property type="component" value="Unassembled WGS sequence"/>
</dbReference>
<dbReference type="EMBL" id="JADGMQ010000004">
    <property type="protein sequence ID" value="MBI1620657.1"/>
    <property type="molecule type" value="Genomic_DNA"/>
</dbReference>
<dbReference type="Gene3D" id="3.40.630.30">
    <property type="match status" value="1"/>
</dbReference>
<dbReference type="SUPFAM" id="SSF55729">
    <property type="entry name" value="Acyl-CoA N-acyltransferases (Nat)"/>
    <property type="match status" value="1"/>
</dbReference>
<evidence type="ECO:0000259" key="1">
    <source>
        <dbReference type="PROSITE" id="PS51186"/>
    </source>
</evidence>